<dbReference type="RefSeq" id="WP_274797592.1">
    <property type="nucleotide sequence ID" value="NZ_CP113528.1"/>
</dbReference>
<gene>
    <name evidence="1" type="ORF">OU989_22965</name>
</gene>
<geneLocation type="plasmid" evidence="1 2">
    <name>unnamed</name>
</geneLocation>
<name>A0AAJ5RST7_9BACI</name>
<evidence type="ECO:0000313" key="1">
    <source>
        <dbReference type="EMBL" id="WDV09382.1"/>
    </source>
</evidence>
<sequence>MKESDLFEPVKQLLLDKIGCEKVYAEVLKYDVVGVIGTHNIIVEMKKMLNFKVIEQAVEAKRHGNYVFVAVPSKKGGFSRLIQDFLKHFGIGLIVIKEHGSTYYAEIPYGMFAKLNRKTADIRKYIKDGYHDTISGGHRMGDFDYQSDYTLMIEDVKRYFQRNPDKWVTVDELLNHCQCYYASPKAQLAATLKAHWNSDWLEHQVINRKSHFKYKKII</sequence>
<protein>
    <submittedName>
        <fullName evidence="1">Uncharacterized protein</fullName>
    </submittedName>
</protein>
<organism evidence="1 2">
    <name type="scientific">Lysinibacillus irui</name>
    <dbReference type="NCBI Taxonomy" id="2998077"/>
    <lineage>
        <taxon>Bacteria</taxon>
        <taxon>Bacillati</taxon>
        <taxon>Bacillota</taxon>
        <taxon>Bacilli</taxon>
        <taxon>Bacillales</taxon>
        <taxon>Bacillaceae</taxon>
        <taxon>Lysinibacillus</taxon>
    </lineage>
</organism>
<keyword evidence="1" id="KW-0614">Plasmid</keyword>
<dbReference type="AlphaFoldDB" id="A0AAJ5RST7"/>
<reference evidence="1" key="1">
    <citation type="submission" date="2022-11" db="EMBL/GenBank/DDBJ databases">
        <title>Lysinibacillus irui.</title>
        <authorList>
            <person name="Akintayo S.O."/>
        </authorList>
    </citation>
    <scope>NUCLEOTIDE SEQUENCE</scope>
    <source>
        <strain evidence="1">IRB4-01</strain>
        <plasmid evidence="1">unnamed</plasmid>
    </source>
</reference>
<evidence type="ECO:0000313" key="2">
    <source>
        <dbReference type="Proteomes" id="UP001219585"/>
    </source>
</evidence>
<dbReference type="Proteomes" id="UP001219585">
    <property type="component" value="Plasmid unnamed"/>
</dbReference>
<accession>A0AAJ5RST7</accession>
<dbReference type="KEGG" id="liu:OU989_22965"/>
<proteinExistence type="predicted"/>
<dbReference type="EMBL" id="CP113528">
    <property type="protein sequence ID" value="WDV09382.1"/>
    <property type="molecule type" value="Genomic_DNA"/>
</dbReference>